<dbReference type="SMART" id="SM00116">
    <property type="entry name" value="CBS"/>
    <property type="match status" value="2"/>
</dbReference>
<organism evidence="4 5">
    <name type="scientific">Peredibacter starrii</name>
    <dbReference type="NCBI Taxonomy" id="28202"/>
    <lineage>
        <taxon>Bacteria</taxon>
        <taxon>Pseudomonadati</taxon>
        <taxon>Bdellovibrionota</taxon>
        <taxon>Bacteriovoracia</taxon>
        <taxon>Bacteriovoracales</taxon>
        <taxon>Bacteriovoracaceae</taxon>
        <taxon>Peredibacter</taxon>
    </lineage>
</organism>
<protein>
    <submittedName>
        <fullName evidence="4">CBS domain-containing protein</fullName>
    </submittedName>
</protein>
<dbReference type="RefSeq" id="WP_321398924.1">
    <property type="nucleotide sequence ID" value="NZ_CP139487.1"/>
</dbReference>
<proteinExistence type="predicted"/>
<dbReference type="PANTHER" id="PTHR43080:SF26">
    <property type="entry name" value="REGULATORY PROTEIN"/>
    <property type="match status" value="1"/>
</dbReference>
<dbReference type="InterPro" id="IPR051257">
    <property type="entry name" value="Diverse_CBS-Domain"/>
</dbReference>
<name>A0AAX4HU16_9BACT</name>
<dbReference type="Gene3D" id="3.10.580.10">
    <property type="entry name" value="CBS-domain"/>
    <property type="match status" value="1"/>
</dbReference>
<sequence>MVEKEKVGLRFFGAQKIGRTCLDYVFNQRTVLITSEVSMKVSEFMTKDVIYLTPKHTVEDAAKLMLEKNISVVPIVDSAAHLIGIITESDFVGKDANIPHALVALKRLFGQIFYSNGVEDIFQKSKNVPLENVMTKNPKTVELDYTLDDVINMMIHYKIKRLPVIQNGKLKGMVTRHDVLRAFTLLKPQLDSHA</sequence>
<reference evidence="4 5" key="1">
    <citation type="submission" date="2023-11" db="EMBL/GenBank/DDBJ databases">
        <title>Peredibacter starrii A3.12.</title>
        <authorList>
            <person name="Mitchell R.J."/>
        </authorList>
    </citation>
    <scope>NUCLEOTIDE SEQUENCE [LARGE SCALE GENOMIC DNA]</scope>
    <source>
        <strain evidence="4 5">A3.12</strain>
    </source>
</reference>
<evidence type="ECO:0000313" key="5">
    <source>
        <dbReference type="Proteomes" id="UP001324634"/>
    </source>
</evidence>
<dbReference type="PROSITE" id="PS51371">
    <property type="entry name" value="CBS"/>
    <property type="match status" value="2"/>
</dbReference>
<dbReference type="InterPro" id="IPR000644">
    <property type="entry name" value="CBS_dom"/>
</dbReference>
<dbReference type="Proteomes" id="UP001324634">
    <property type="component" value="Chromosome"/>
</dbReference>
<dbReference type="EMBL" id="CP139487">
    <property type="protein sequence ID" value="WPU66573.1"/>
    <property type="molecule type" value="Genomic_DNA"/>
</dbReference>
<keyword evidence="5" id="KW-1185">Reference proteome</keyword>
<dbReference type="SUPFAM" id="SSF54631">
    <property type="entry name" value="CBS-domain pair"/>
    <property type="match status" value="1"/>
</dbReference>
<feature type="domain" description="CBS" evidence="3">
    <location>
        <begin position="45"/>
        <end position="102"/>
    </location>
</feature>
<dbReference type="InterPro" id="IPR046342">
    <property type="entry name" value="CBS_dom_sf"/>
</dbReference>
<gene>
    <name evidence="4" type="ORF">SOO65_07430</name>
</gene>
<evidence type="ECO:0000259" key="3">
    <source>
        <dbReference type="PROSITE" id="PS51371"/>
    </source>
</evidence>
<dbReference type="KEGG" id="psti:SOO65_07430"/>
<keyword evidence="1 2" id="KW-0129">CBS domain</keyword>
<dbReference type="PANTHER" id="PTHR43080">
    <property type="entry name" value="CBS DOMAIN-CONTAINING PROTEIN CBSX3, MITOCHONDRIAL"/>
    <property type="match status" value="1"/>
</dbReference>
<feature type="domain" description="CBS" evidence="3">
    <location>
        <begin position="134"/>
        <end position="192"/>
    </location>
</feature>
<accession>A0AAX4HU16</accession>
<evidence type="ECO:0000256" key="1">
    <source>
        <dbReference type="ARBA" id="ARBA00023122"/>
    </source>
</evidence>
<dbReference type="Pfam" id="PF00571">
    <property type="entry name" value="CBS"/>
    <property type="match status" value="2"/>
</dbReference>
<evidence type="ECO:0000256" key="2">
    <source>
        <dbReference type="PROSITE-ProRule" id="PRU00703"/>
    </source>
</evidence>
<evidence type="ECO:0000313" key="4">
    <source>
        <dbReference type="EMBL" id="WPU66573.1"/>
    </source>
</evidence>
<dbReference type="AlphaFoldDB" id="A0AAX4HU16"/>
<dbReference type="CDD" id="cd04586">
    <property type="entry name" value="CBS_pair_BON_assoc"/>
    <property type="match status" value="1"/>
</dbReference>